<reference evidence="3" key="1">
    <citation type="submission" date="2011-05" db="EMBL/GenBank/DDBJ databases">
        <title>The genome sequence of Vittaforma corneae strain ATCC 50505.</title>
        <authorList>
            <consortium name="The Broad Institute Genome Sequencing Platform"/>
            <person name="Cuomo C."/>
            <person name="Didier E."/>
            <person name="Bowers L."/>
            <person name="Young S.K."/>
            <person name="Zeng Q."/>
            <person name="Gargeya S."/>
            <person name="Fitzgerald M."/>
            <person name="Haas B."/>
            <person name="Abouelleil A."/>
            <person name="Alvarado L."/>
            <person name="Arachchi H.M."/>
            <person name="Berlin A."/>
            <person name="Chapman S.B."/>
            <person name="Gearin G."/>
            <person name="Goldberg J."/>
            <person name="Griggs A."/>
            <person name="Gujja S."/>
            <person name="Hansen M."/>
            <person name="Heiman D."/>
            <person name="Howarth C."/>
            <person name="Larimer J."/>
            <person name="Lui A."/>
            <person name="MacDonald P.J.P."/>
            <person name="McCowen C."/>
            <person name="Montmayeur A."/>
            <person name="Murphy C."/>
            <person name="Neiman D."/>
            <person name="Pearson M."/>
            <person name="Priest M."/>
            <person name="Roberts A."/>
            <person name="Saif S."/>
            <person name="Shea T."/>
            <person name="Sisk P."/>
            <person name="Stolte C."/>
            <person name="Sykes S."/>
            <person name="Wortman J."/>
            <person name="Nusbaum C."/>
            <person name="Birren B."/>
        </authorList>
    </citation>
    <scope>NUCLEOTIDE SEQUENCE [LARGE SCALE GENOMIC DNA]</scope>
    <source>
        <strain evidence="3">ATCC 50505</strain>
    </source>
</reference>
<feature type="transmembrane region" description="Helical" evidence="1">
    <location>
        <begin position="136"/>
        <end position="155"/>
    </location>
</feature>
<sequence length="263" mass="30384">MSIFFAFAAVKILPKQMLFPLLANQVLATTTTEKQSITNDEFFDAKIFPSFDRFLHIFSVFCLYIAQIIIGMPLLCISMFNLCFFLLCKTFKLTPKRKFDLLDSYILNSVVMCMNLSNIVFYLIYNTVALFSGNSFVLYSIIPSALFCLFEYFIIEQSIQKKEKRKFSYKDSLGIVSLLTLFICLATLQQFTPGFGIVNCFVTINVRSFWFYFSKIIEHILFLVMTYLFLVSHFPLTGTHPFFGEKNPDKINVAADSKEEDVK</sequence>
<dbReference type="AlphaFoldDB" id="L2GKU1"/>
<name>L2GKU1_VITCO</name>
<dbReference type="HOGENOM" id="CLU_1058456_0_0_1"/>
<keyword evidence="3" id="KW-1185">Reference proteome</keyword>
<evidence type="ECO:0000313" key="2">
    <source>
        <dbReference type="EMBL" id="ELA41249.1"/>
    </source>
</evidence>
<feature type="transmembrane region" description="Helical" evidence="1">
    <location>
        <begin position="167"/>
        <end position="188"/>
    </location>
</feature>
<dbReference type="GeneID" id="19882448"/>
<keyword evidence="1" id="KW-0812">Transmembrane</keyword>
<organism evidence="2 3">
    <name type="scientific">Vittaforma corneae (strain ATCC 50505)</name>
    <name type="common">Microsporidian parasite</name>
    <name type="synonym">Nosema corneum</name>
    <dbReference type="NCBI Taxonomy" id="993615"/>
    <lineage>
        <taxon>Eukaryota</taxon>
        <taxon>Fungi</taxon>
        <taxon>Fungi incertae sedis</taxon>
        <taxon>Microsporidia</taxon>
        <taxon>Nosematidae</taxon>
        <taxon>Vittaforma</taxon>
    </lineage>
</organism>
<protein>
    <submittedName>
        <fullName evidence="2">Uncharacterized protein</fullName>
    </submittedName>
</protein>
<proteinExistence type="predicted"/>
<dbReference type="Proteomes" id="UP000011082">
    <property type="component" value="Unassembled WGS sequence"/>
</dbReference>
<dbReference type="RefSeq" id="XP_007605183.1">
    <property type="nucleotide sequence ID" value="XM_007605121.1"/>
</dbReference>
<feature type="transmembrane region" description="Helical" evidence="1">
    <location>
        <begin position="105"/>
        <end position="124"/>
    </location>
</feature>
<keyword evidence="1" id="KW-1133">Transmembrane helix</keyword>
<keyword evidence="1" id="KW-0472">Membrane</keyword>
<dbReference type="InParanoid" id="L2GKU1"/>
<evidence type="ECO:0000256" key="1">
    <source>
        <dbReference type="SAM" id="Phobius"/>
    </source>
</evidence>
<feature type="transmembrane region" description="Helical" evidence="1">
    <location>
        <begin position="54"/>
        <end position="84"/>
    </location>
</feature>
<accession>L2GKU1</accession>
<dbReference type="EMBL" id="JH370147">
    <property type="protein sequence ID" value="ELA41249.1"/>
    <property type="molecule type" value="Genomic_DNA"/>
</dbReference>
<gene>
    <name evidence="2" type="ORF">VICG_01738</name>
</gene>
<dbReference type="VEuPathDB" id="MicrosporidiaDB:VICG_01738"/>
<feature type="transmembrane region" description="Helical" evidence="1">
    <location>
        <begin position="220"/>
        <end position="238"/>
    </location>
</feature>
<evidence type="ECO:0000313" key="3">
    <source>
        <dbReference type="Proteomes" id="UP000011082"/>
    </source>
</evidence>